<dbReference type="InterPro" id="IPR011054">
    <property type="entry name" value="Rudment_hybrid_motif"/>
</dbReference>
<dbReference type="FunFam" id="3.30.470.20:FF:000029">
    <property type="entry name" value="N5-carboxyaminoimidazole ribonucleotide synthase"/>
    <property type="match status" value="1"/>
</dbReference>
<dbReference type="GO" id="GO:0006189">
    <property type="term" value="P:'de novo' IMP biosynthetic process"/>
    <property type="evidence" value="ECO:0007669"/>
    <property type="project" value="UniProtKB-UniRule"/>
</dbReference>
<dbReference type="Gene3D" id="3.30.470.20">
    <property type="entry name" value="ATP-grasp fold, B domain"/>
    <property type="match status" value="1"/>
</dbReference>
<dbReference type="InterPro" id="IPR040686">
    <property type="entry name" value="PurK_C"/>
</dbReference>
<feature type="binding site" evidence="5">
    <location>
        <position position="221"/>
    </location>
    <ligand>
        <name>ATP</name>
        <dbReference type="ChEBI" id="CHEBI:30616"/>
    </ligand>
</feature>
<dbReference type="EC" id="6.3.4.18" evidence="5 6"/>
<dbReference type="RefSeq" id="WP_317832922.1">
    <property type="nucleotide sequence ID" value="NZ_CP136920.1"/>
</dbReference>
<dbReference type="NCBIfam" id="NF004679">
    <property type="entry name" value="PRK06019.1-5"/>
    <property type="match status" value="1"/>
</dbReference>
<evidence type="ECO:0000256" key="4">
    <source>
        <dbReference type="ARBA" id="ARBA00022840"/>
    </source>
</evidence>
<dbReference type="Gene3D" id="3.40.50.20">
    <property type="match status" value="1"/>
</dbReference>
<evidence type="ECO:0000256" key="1">
    <source>
        <dbReference type="ARBA" id="ARBA00022598"/>
    </source>
</evidence>
<dbReference type="NCBIfam" id="NF004677">
    <property type="entry name" value="PRK06019.1-3"/>
    <property type="match status" value="1"/>
</dbReference>
<dbReference type="HAMAP" id="MF_01928">
    <property type="entry name" value="PurK"/>
    <property type="match status" value="1"/>
</dbReference>
<dbReference type="InterPro" id="IPR003135">
    <property type="entry name" value="ATP-grasp_carboxylate-amine"/>
</dbReference>
<dbReference type="PANTHER" id="PTHR11609">
    <property type="entry name" value="PURINE BIOSYNTHESIS PROTEIN 6/7, PUR6/7"/>
    <property type="match status" value="1"/>
</dbReference>
<evidence type="ECO:0000256" key="6">
    <source>
        <dbReference type="RuleBase" id="RU361200"/>
    </source>
</evidence>
<keyword evidence="4 5" id="KW-0067">ATP-binding</keyword>
<sequence>MGSAKEQGREIIQPGATLGMLGGGQLGRMSILAGRRMGYRFHVYEPSAGCCAGMVADSETNAAYENAPALEAFGKGVVGATLEFENIPFDAVAVMQAEAPVYPKGEVLHICQNRQREKEFLQANEFACADFRVVSDGIDLEQAVKDLGTPCVLKTADFGYDGKGQMKIESSDHDFRALWRNLGFRKGVVEQWVDFEMECSVIIARNGRGECRPFPVAENVHRNHILHQSIVPARISEQTAEAAITLARNIAETIDCVGLLAVELFVKGDGEVIVNELAPRPHNSGHWTLDACETSQFEQHIRAVCGLPLGGSEVLRPAVMVNLLGDVWVDGVAPDWSHLMEDESIHLHLYDKGTPRPGRKMGHFTVVKPTLEEAITVAESAFEKLMPVASSSV</sequence>
<protein>
    <recommendedName>
        <fullName evidence="5 6">N5-carboxyaminoimidazole ribonucleotide synthase</fullName>
        <shortName evidence="5 6">N5-CAIR synthase</shortName>
        <ecNumber evidence="5 6">6.3.4.18</ecNumber>
    </recommendedName>
    <alternativeName>
        <fullName evidence="5 6">5-(carboxyamino)imidazole ribonucleotide synthetase</fullName>
    </alternativeName>
</protein>
<feature type="binding site" evidence="5">
    <location>
        <position position="198"/>
    </location>
    <ligand>
        <name>ATP</name>
        <dbReference type="ChEBI" id="CHEBI:30616"/>
    </ligand>
</feature>
<keyword evidence="9" id="KW-1185">Reference proteome</keyword>
<evidence type="ECO:0000256" key="3">
    <source>
        <dbReference type="ARBA" id="ARBA00022755"/>
    </source>
</evidence>
<dbReference type="KEGG" id="puo:RZN69_19135"/>
<feature type="binding site" evidence="5">
    <location>
        <begin position="190"/>
        <end position="193"/>
    </location>
    <ligand>
        <name>ATP</name>
        <dbReference type="ChEBI" id="CHEBI:30616"/>
    </ligand>
</feature>
<dbReference type="InterPro" id="IPR011761">
    <property type="entry name" value="ATP-grasp"/>
</dbReference>
<evidence type="ECO:0000313" key="9">
    <source>
        <dbReference type="Proteomes" id="UP001304300"/>
    </source>
</evidence>
<dbReference type="Proteomes" id="UP001304300">
    <property type="component" value="Chromosome"/>
</dbReference>
<proteinExistence type="inferred from homology"/>
<dbReference type="GO" id="GO:0005524">
    <property type="term" value="F:ATP binding"/>
    <property type="evidence" value="ECO:0007669"/>
    <property type="project" value="UniProtKB-UniRule"/>
</dbReference>
<dbReference type="Pfam" id="PF22660">
    <property type="entry name" value="RS_preATP-grasp-like"/>
    <property type="match status" value="1"/>
</dbReference>
<comment type="subunit">
    <text evidence="5 6">Homodimer.</text>
</comment>
<feature type="binding site" evidence="5">
    <location>
        <begin position="275"/>
        <end position="276"/>
    </location>
    <ligand>
        <name>ATP</name>
        <dbReference type="ChEBI" id="CHEBI:30616"/>
    </ligand>
</feature>
<reference evidence="8 9" key="1">
    <citation type="submission" date="2023-10" db="EMBL/GenBank/DDBJ databases">
        <title>Rubellicoccus peritrichatus gen. nov., sp. nov., isolated from an algae of coral reef tank.</title>
        <authorList>
            <person name="Luo J."/>
        </authorList>
    </citation>
    <scope>NUCLEOTIDE SEQUENCE [LARGE SCALE GENOMIC DNA]</scope>
    <source>
        <strain evidence="8 9">CR14</strain>
    </source>
</reference>
<dbReference type="GO" id="GO:0046872">
    <property type="term" value="F:metal ion binding"/>
    <property type="evidence" value="ECO:0007669"/>
    <property type="project" value="InterPro"/>
</dbReference>
<dbReference type="Pfam" id="PF17769">
    <property type="entry name" value="PurK_C"/>
    <property type="match status" value="1"/>
</dbReference>
<dbReference type="InterPro" id="IPR005875">
    <property type="entry name" value="PurK"/>
</dbReference>
<feature type="binding site" evidence="5">
    <location>
        <begin position="159"/>
        <end position="165"/>
    </location>
    <ligand>
        <name>ATP</name>
        <dbReference type="ChEBI" id="CHEBI:30616"/>
    </ligand>
</feature>
<comment type="pathway">
    <text evidence="5 6">Purine metabolism; IMP biosynthesis via de novo pathway; 5-amino-1-(5-phospho-D-ribosyl)imidazole-4-carboxylate from 5-amino-1-(5-phospho-D-ribosyl)imidazole (N5-CAIR route): step 1/2.</text>
</comment>
<dbReference type="InterPro" id="IPR054350">
    <property type="entry name" value="PurT/PurK_preATP-grasp"/>
</dbReference>
<keyword evidence="3 5" id="KW-0658">Purine biosynthesis</keyword>
<dbReference type="SUPFAM" id="SSF52440">
    <property type="entry name" value="PreATP-grasp domain"/>
    <property type="match status" value="1"/>
</dbReference>
<evidence type="ECO:0000313" key="8">
    <source>
        <dbReference type="EMBL" id="WOO40742.1"/>
    </source>
</evidence>
<dbReference type="PANTHER" id="PTHR11609:SF5">
    <property type="entry name" value="PHOSPHORIBOSYLAMINOIMIDAZOLE CARBOXYLASE"/>
    <property type="match status" value="1"/>
</dbReference>
<evidence type="ECO:0000256" key="5">
    <source>
        <dbReference type="HAMAP-Rule" id="MF_01928"/>
    </source>
</evidence>
<dbReference type="GO" id="GO:0005829">
    <property type="term" value="C:cytosol"/>
    <property type="evidence" value="ECO:0007669"/>
    <property type="project" value="TreeGrafter"/>
</dbReference>
<feature type="domain" description="ATP-grasp" evidence="7">
    <location>
        <begin position="118"/>
        <end position="305"/>
    </location>
</feature>
<evidence type="ECO:0000259" key="7">
    <source>
        <dbReference type="PROSITE" id="PS50975"/>
    </source>
</evidence>
<dbReference type="PROSITE" id="PS50975">
    <property type="entry name" value="ATP_GRASP"/>
    <property type="match status" value="1"/>
</dbReference>
<dbReference type="AlphaFoldDB" id="A0AAQ3QVE9"/>
<gene>
    <name evidence="5 6" type="primary">purK</name>
    <name evidence="8" type="ORF">RZN69_19135</name>
</gene>
<comment type="similarity">
    <text evidence="5 6">Belongs to the PurK/PurT family.</text>
</comment>
<feature type="binding site" evidence="5">
    <location>
        <position position="114"/>
    </location>
    <ligand>
        <name>ATP</name>
        <dbReference type="ChEBI" id="CHEBI:30616"/>
    </ligand>
</feature>
<organism evidence="8 9">
    <name type="scientific">Rubellicoccus peritrichatus</name>
    <dbReference type="NCBI Taxonomy" id="3080537"/>
    <lineage>
        <taxon>Bacteria</taxon>
        <taxon>Pseudomonadati</taxon>
        <taxon>Verrucomicrobiota</taxon>
        <taxon>Opitutia</taxon>
        <taxon>Puniceicoccales</taxon>
        <taxon>Cerasicoccaceae</taxon>
        <taxon>Rubellicoccus</taxon>
    </lineage>
</organism>
<dbReference type="SUPFAM" id="SSF51246">
    <property type="entry name" value="Rudiment single hybrid motif"/>
    <property type="match status" value="1"/>
</dbReference>
<comment type="catalytic activity">
    <reaction evidence="5 6">
        <text>5-amino-1-(5-phospho-beta-D-ribosyl)imidazole + hydrogencarbonate + ATP = 5-carboxyamino-1-(5-phospho-D-ribosyl)imidazole + ADP + phosphate + 2 H(+)</text>
        <dbReference type="Rhea" id="RHEA:19317"/>
        <dbReference type="ChEBI" id="CHEBI:15378"/>
        <dbReference type="ChEBI" id="CHEBI:17544"/>
        <dbReference type="ChEBI" id="CHEBI:30616"/>
        <dbReference type="ChEBI" id="CHEBI:43474"/>
        <dbReference type="ChEBI" id="CHEBI:58730"/>
        <dbReference type="ChEBI" id="CHEBI:137981"/>
        <dbReference type="ChEBI" id="CHEBI:456216"/>
        <dbReference type="EC" id="6.3.4.18"/>
    </reaction>
</comment>
<dbReference type="Gene3D" id="3.30.1490.20">
    <property type="entry name" value="ATP-grasp fold, A domain"/>
    <property type="match status" value="1"/>
</dbReference>
<comment type="function">
    <text evidence="5">Catalyzes the ATP-dependent conversion of 5-aminoimidazole ribonucleotide (AIR) and HCO(3)(-) to N5-carboxyaminoimidazole ribonucleotide (N5-CAIR).</text>
</comment>
<name>A0AAQ3QVE9_9BACT</name>
<dbReference type="InterPro" id="IPR013815">
    <property type="entry name" value="ATP_grasp_subdomain_1"/>
</dbReference>
<feature type="binding site" evidence="5">
    <location>
        <position position="154"/>
    </location>
    <ligand>
        <name>ATP</name>
        <dbReference type="ChEBI" id="CHEBI:30616"/>
    </ligand>
</feature>
<dbReference type="GO" id="GO:0004638">
    <property type="term" value="F:phosphoribosylaminoimidazole carboxylase activity"/>
    <property type="evidence" value="ECO:0007669"/>
    <property type="project" value="InterPro"/>
</dbReference>
<dbReference type="Pfam" id="PF02222">
    <property type="entry name" value="ATP-grasp"/>
    <property type="match status" value="1"/>
</dbReference>
<dbReference type="NCBIfam" id="NF004675">
    <property type="entry name" value="PRK06019.1-1"/>
    <property type="match status" value="1"/>
</dbReference>
<dbReference type="NCBIfam" id="TIGR01161">
    <property type="entry name" value="purK"/>
    <property type="match status" value="1"/>
</dbReference>
<keyword evidence="2 5" id="KW-0547">Nucleotide-binding</keyword>
<keyword evidence="1 5" id="KW-0436">Ligase</keyword>
<accession>A0AAQ3QVE9</accession>
<dbReference type="SUPFAM" id="SSF56059">
    <property type="entry name" value="Glutathione synthetase ATP-binding domain-like"/>
    <property type="match status" value="1"/>
</dbReference>
<evidence type="ECO:0000256" key="2">
    <source>
        <dbReference type="ARBA" id="ARBA00022741"/>
    </source>
</evidence>
<dbReference type="GO" id="GO:0034028">
    <property type="term" value="F:5-(carboxyamino)imidazole ribonucleotide synthase activity"/>
    <property type="evidence" value="ECO:0007669"/>
    <property type="project" value="UniProtKB-UniRule"/>
</dbReference>
<dbReference type="NCBIfam" id="NF004676">
    <property type="entry name" value="PRK06019.1-2"/>
    <property type="match status" value="1"/>
</dbReference>
<dbReference type="EMBL" id="CP136920">
    <property type="protein sequence ID" value="WOO40742.1"/>
    <property type="molecule type" value="Genomic_DNA"/>
</dbReference>
<comment type="function">
    <text evidence="6">Catalyzes the ATP-dependent conversion of 5-aminoimidazole ribonucleotide (AIR) and HCO(3)- to N5-carboxyaminoimidazole ribonucleotide (N5-CAIR).</text>
</comment>
<dbReference type="InterPro" id="IPR016185">
    <property type="entry name" value="PreATP-grasp_dom_sf"/>
</dbReference>